<feature type="compositionally biased region" description="Polar residues" evidence="1">
    <location>
        <begin position="94"/>
        <end position="115"/>
    </location>
</feature>
<feature type="compositionally biased region" description="Basic and acidic residues" evidence="1">
    <location>
        <begin position="81"/>
        <end position="93"/>
    </location>
</feature>
<organism evidence="2 3">
    <name type="scientific">Candidatus Enterococcus wittei</name>
    <dbReference type="NCBI Taxonomy" id="1987383"/>
    <lineage>
        <taxon>Bacteria</taxon>
        <taxon>Bacillati</taxon>
        <taxon>Bacillota</taxon>
        <taxon>Bacilli</taxon>
        <taxon>Lactobacillales</taxon>
        <taxon>Enterococcaceae</taxon>
        <taxon>Enterococcus</taxon>
    </lineage>
</organism>
<name>A0A2C9XPI0_9ENTE</name>
<feature type="compositionally biased region" description="Basic and acidic residues" evidence="1">
    <location>
        <begin position="186"/>
        <end position="205"/>
    </location>
</feature>
<dbReference type="AlphaFoldDB" id="A0A2C9XPI0"/>
<keyword evidence="3" id="KW-1185">Reference proteome</keyword>
<evidence type="ECO:0000313" key="3">
    <source>
        <dbReference type="Proteomes" id="UP000194933"/>
    </source>
</evidence>
<accession>A0A2C9XPI0</accession>
<reference evidence="2 3" key="1">
    <citation type="submission" date="2017-05" db="EMBL/GenBank/DDBJ databases">
        <title>The Genome Sequence of Enterococcus sp. 10A9_DIV0425.</title>
        <authorList>
            <consortium name="The Broad Institute Genomics Platform"/>
            <consortium name="The Broad Institute Genomic Center for Infectious Diseases"/>
            <person name="Earl A."/>
            <person name="Manson A."/>
            <person name="Schwartman J."/>
            <person name="Gilmore M."/>
            <person name="Abouelleil A."/>
            <person name="Cao P."/>
            <person name="Chapman S."/>
            <person name="Cusick C."/>
            <person name="Shea T."/>
            <person name="Young S."/>
            <person name="Neafsey D."/>
            <person name="Nusbaum C."/>
            <person name="Birren B."/>
        </authorList>
    </citation>
    <scope>NUCLEOTIDE SEQUENCE [LARGE SCALE GENOMIC DNA]</scope>
    <source>
        <strain evidence="2 3">10A9_DIV0425</strain>
    </source>
</reference>
<dbReference type="STRING" id="1987383.A5844_000319"/>
<dbReference type="Proteomes" id="UP000194933">
    <property type="component" value="Unassembled WGS sequence"/>
</dbReference>
<gene>
    <name evidence="2" type="ORF">A5844_000319</name>
</gene>
<sequence length="231" mass="26553">MTEITRKHFRFPAYDDHLGVKLKNENKRVLFDGQDDLLNDTKEQALFEEIQGFHFDDYSKNMDQSNATINARHSSAQQENLAKHKEKLPDYRSGKSQQPKRSGQSSLFGNGQRVNPANKRETKSSQGLLNTNGRERSYFVPKYVPASIIPDTKKKKISEEELLTALKKEKNAYLLFDTGDTPYQGKQEEANQEKSRTNKEVNHKNRGVLDRSLKGLIEDQGNTLNENGYFR</sequence>
<dbReference type="EMBL" id="NGMO01000001">
    <property type="protein sequence ID" value="OTP12103.1"/>
    <property type="molecule type" value="Genomic_DNA"/>
</dbReference>
<evidence type="ECO:0000256" key="1">
    <source>
        <dbReference type="SAM" id="MobiDB-lite"/>
    </source>
</evidence>
<dbReference type="RefSeq" id="WP_086283316.1">
    <property type="nucleotide sequence ID" value="NZ_NGMO01000001.1"/>
</dbReference>
<protein>
    <submittedName>
        <fullName evidence="2">Uncharacterized protein</fullName>
    </submittedName>
</protein>
<feature type="region of interest" description="Disordered" evidence="1">
    <location>
        <begin position="180"/>
        <end position="205"/>
    </location>
</feature>
<feature type="region of interest" description="Disordered" evidence="1">
    <location>
        <begin position="73"/>
        <end position="133"/>
    </location>
</feature>
<comment type="caution">
    <text evidence="2">The sequence shown here is derived from an EMBL/GenBank/DDBJ whole genome shotgun (WGS) entry which is preliminary data.</text>
</comment>
<proteinExistence type="predicted"/>
<evidence type="ECO:0000313" key="2">
    <source>
        <dbReference type="EMBL" id="OTP12103.1"/>
    </source>
</evidence>